<evidence type="ECO:0000256" key="6">
    <source>
        <dbReference type="ARBA" id="ARBA00023163"/>
    </source>
</evidence>
<feature type="compositionally biased region" description="Basic and acidic residues" evidence="8">
    <location>
        <begin position="77"/>
        <end position="93"/>
    </location>
</feature>
<keyword evidence="4" id="KW-0862">Zinc</keyword>
<evidence type="ECO:0000259" key="9">
    <source>
        <dbReference type="PROSITE" id="PS50157"/>
    </source>
</evidence>
<dbReference type="PROSITE" id="PS00028">
    <property type="entry name" value="ZINC_FINGER_C2H2_1"/>
    <property type="match status" value="3"/>
</dbReference>
<evidence type="ECO:0000256" key="7">
    <source>
        <dbReference type="PROSITE-ProRule" id="PRU00042"/>
    </source>
</evidence>
<keyword evidence="2" id="KW-0677">Repeat</keyword>
<feature type="domain" description="C2H2-type" evidence="9">
    <location>
        <begin position="262"/>
        <end position="289"/>
    </location>
</feature>
<evidence type="ECO:0000256" key="5">
    <source>
        <dbReference type="ARBA" id="ARBA00023015"/>
    </source>
</evidence>
<evidence type="ECO:0000256" key="1">
    <source>
        <dbReference type="ARBA" id="ARBA00022723"/>
    </source>
</evidence>
<protein>
    <recommendedName>
        <fullName evidence="9">C2H2-type domain-containing protein</fullName>
    </recommendedName>
</protein>
<organism evidence="10 11">
    <name type="scientific">Hibiscus sabdariffa</name>
    <name type="common">roselle</name>
    <dbReference type="NCBI Taxonomy" id="183260"/>
    <lineage>
        <taxon>Eukaryota</taxon>
        <taxon>Viridiplantae</taxon>
        <taxon>Streptophyta</taxon>
        <taxon>Embryophyta</taxon>
        <taxon>Tracheophyta</taxon>
        <taxon>Spermatophyta</taxon>
        <taxon>Magnoliopsida</taxon>
        <taxon>eudicotyledons</taxon>
        <taxon>Gunneridae</taxon>
        <taxon>Pentapetalae</taxon>
        <taxon>rosids</taxon>
        <taxon>malvids</taxon>
        <taxon>Malvales</taxon>
        <taxon>Malvaceae</taxon>
        <taxon>Malvoideae</taxon>
        <taxon>Hibiscus</taxon>
    </lineage>
</organism>
<dbReference type="EMBL" id="JBBPBM010000069">
    <property type="protein sequence ID" value="KAK8513408.1"/>
    <property type="molecule type" value="Genomic_DNA"/>
</dbReference>
<keyword evidence="11" id="KW-1185">Reference proteome</keyword>
<dbReference type="InterPro" id="IPR013087">
    <property type="entry name" value="Znf_C2H2_type"/>
</dbReference>
<dbReference type="InterPro" id="IPR044653">
    <property type="entry name" value="AZF1/2/3-like"/>
</dbReference>
<dbReference type="InterPro" id="IPR036236">
    <property type="entry name" value="Znf_C2H2_sf"/>
</dbReference>
<evidence type="ECO:0000256" key="4">
    <source>
        <dbReference type="ARBA" id="ARBA00022833"/>
    </source>
</evidence>
<keyword evidence="3 7" id="KW-0863">Zinc-finger</keyword>
<dbReference type="Pfam" id="PF13912">
    <property type="entry name" value="zf-C2H2_6"/>
    <property type="match status" value="3"/>
</dbReference>
<reference evidence="10 11" key="1">
    <citation type="journal article" date="2024" name="G3 (Bethesda)">
        <title>Genome assembly of Hibiscus sabdariffa L. provides insights into metabolisms of medicinal natural products.</title>
        <authorList>
            <person name="Kim T."/>
        </authorList>
    </citation>
    <scope>NUCLEOTIDE SEQUENCE [LARGE SCALE GENOMIC DNA]</scope>
    <source>
        <strain evidence="10">TK-2024</strain>
        <tissue evidence="10">Old leaves</tissue>
    </source>
</reference>
<dbReference type="Gene3D" id="3.30.160.60">
    <property type="entry name" value="Classic Zinc Finger"/>
    <property type="match status" value="1"/>
</dbReference>
<feature type="domain" description="C2H2-type" evidence="9">
    <location>
        <begin position="103"/>
        <end position="130"/>
    </location>
</feature>
<dbReference type="SUPFAM" id="SSF57667">
    <property type="entry name" value="beta-beta-alpha zinc fingers"/>
    <property type="match status" value="2"/>
</dbReference>
<evidence type="ECO:0000313" key="10">
    <source>
        <dbReference type="EMBL" id="KAK8513408.1"/>
    </source>
</evidence>
<dbReference type="PROSITE" id="PS50157">
    <property type="entry name" value="ZINC_FINGER_C2H2_2"/>
    <property type="match status" value="3"/>
</dbReference>
<keyword evidence="5" id="KW-0805">Transcription regulation</keyword>
<evidence type="ECO:0000313" key="11">
    <source>
        <dbReference type="Proteomes" id="UP001472677"/>
    </source>
</evidence>
<dbReference type="Proteomes" id="UP001472677">
    <property type="component" value="Unassembled WGS sequence"/>
</dbReference>
<keyword evidence="6" id="KW-0804">Transcription</keyword>
<evidence type="ECO:0000256" key="3">
    <source>
        <dbReference type="ARBA" id="ARBA00022771"/>
    </source>
</evidence>
<gene>
    <name evidence="10" type="ORF">V6N12_052597</name>
</gene>
<dbReference type="PANTHER" id="PTHR45988:SF18">
    <property type="entry name" value="C2H2-TYPE ZINC FINGER FAMILY PROTEIN"/>
    <property type="match status" value="1"/>
</dbReference>
<comment type="caution">
    <text evidence="10">The sequence shown here is derived from an EMBL/GenBank/DDBJ whole genome shotgun (WGS) entry which is preliminary data.</text>
</comment>
<proteinExistence type="predicted"/>
<feature type="region of interest" description="Disordered" evidence="8">
    <location>
        <begin position="77"/>
        <end position="99"/>
    </location>
</feature>
<dbReference type="PANTHER" id="PTHR45988">
    <property type="entry name" value="C2H2 TYPE ZINC FINGER TRANSCRIPTION FACTOR FAMILY-RELATED"/>
    <property type="match status" value="1"/>
</dbReference>
<sequence length="336" mass="37765">MSDRVEEEMSDSNSAVDLFVFSVRNYLKTTHKPEVMERGGEAEAPQDSRFRFCKYCSKGFESSKALYGHLRIHSQYRDRSKDIKTPRKPSPEQDKDEDEDCGFGCLVCKESFSTLRFLCWHMRIHRETVSGGVGQPTATTMSNPKTTVCLLKDMPAGWSQTGKRGLKRSVSDDDIIPNAVPLRVYYPPMETTKKKTEEMSMDHEDTSILEGAADSESPVGAGLSCKSMAKDRFGTHDCNKSKSRPCKEGRSTKKAKVMKTVHQCEICGKSFATGQALGGHKTFHRPKDSSEVKLMQPKIKQESCVTTTMLSEEATLSDQIHSKKMLDFDLNIPYQE</sequence>
<feature type="domain" description="C2H2-type" evidence="9">
    <location>
        <begin position="51"/>
        <end position="78"/>
    </location>
</feature>
<evidence type="ECO:0000256" key="2">
    <source>
        <dbReference type="ARBA" id="ARBA00022737"/>
    </source>
</evidence>
<dbReference type="SMART" id="SM00355">
    <property type="entry name" value="ZnF_C2H2"/>
    <property type="match status" value="3"/>
</dbReference>
<name>A0ABR2C220_9ROSI</name>
<accession>A0ABR2C220</accession>
<keyword evidence="1" id="KW-0479">Metal-binding</keyword>
<evidence type="ECO:0000256" key="8">
    <source>
        <dbReference type="SAM" id="MobiDB-lite"/>
    </source>
</evidence>